<reference evidence="2" key="2">
    <citation type="journal article" date="2015" name="Data Brief">
        <title>Shoot transcriptome of the giant reed, Arundo donax.</title>
        <authorList>
            <person name="Barrero R.A."/>
            <person name="Guerrero F.D."/>
            <person name="Moolhuijzen P."/>
            <person name="Goolsby J.A."/>
            <person name="Tidwell J."/>
            <person name="Bellgard S.E."/>
            <person name="Bellgard M.I."/>
        </authorList>
    </citation>
    <scope>NUCLEOTIDE SEQUENCE</scope>
    <source>
        <tissue evidence="2">Shoot tissue taken approximately 20 cm above the soil surface</tissue>
    </source>
</reference>
<reference evidence="2" key="1">
    <citation type="submission" date="2014-09" db="EMBL/GenBank/DDBJ databases">
        <authorList>
            <person name="Magalhaes I.L.F."/>
            <person name="Oliveira U."/>
            <person name="Santos F.R."/>
            <person name="Vidigal T.H.D.A."/>
            <person name="Brescovit A.D."/>
            <person name="Santos A.J."/>
        </authorList>
    </citation>
    <scope>NUCLEOTIDE SEQUENCE</scope>
    <source>
        <tissue evidence="2">Shoot tissue taken approximately 20 cm above the soil surface</tissue>
    </source>
</reference>
<proteinExistence type="predicted"/>
<protein>
    <submittedName>
        <fullName evidence="2">Uncharacterized protein</fullName>
    </submittedName>
</protein>
<name>A0A0A9AUB8_ARUDO</name>
<accession>A0A0A9AUB8</accession>
<organism evidence="2">
    <name type="scientific">Arundo donax</name>
    <name type="common">Giant reed</name>
    <name type="synonym">Donax arundinaceus</name>
    <dbReference type="NCBI Taxonomy" id="35708"/>
    <lineage>
        <taxon>Eukaryota</taxon>
        <taxon>Viridiplantae</taxon>
        <taxon>Streptophyta</taxon>
        <taxon>Embryophyta</taxon>
        <taxon>Tracheophyta</taxon>
        <taxon>Spermatophyta</taxon>
        <taxon>Magnoliopsida</taxon>
        <taxon>Liliopsida</taxon>
        <taxon>Poales</taxon>
        <taxon>Poaceae</taxon>
        <taxon>PACMAD clade</taxon>
        <taxon>Arundinoideae</taxon>
        <taxon>Arundineae</taxon>
        <taxon>Arundo</taxon>
    </lineage>
</organism>
<feature type="region of interest" description="Disordered" evidence="1">
    <location>
        <begin position="22"/>
        <end position="56"/>
    </location>
</feature>
<evidence type="ECO:0000256" key="1">
    <source>
        <dbReference type="SAM" id="MobiDB-lite"/>
    </source>
</evidence>
<dbReference type="EMBL" id="GBRH01244422">
    <property type="protein sequence ID" value="JAD53473.1"/>
    <property type="molecule type" value="Transcribed_RNA"/>
</dbReference>
<evidence type="ECO:0000313" key="2">
    <source>
        <dbReference type="EMBL" id="JAD53473.1"/>
    </source>
</evidence>
<feature type="compositionally biased region" description="Basic and acidic residues" evidence="1">
    <location>
        <begin position="37"/>
        <end position="56"/>
    </location>
</feature>
<sequence>MTVKLSTSILIEQPIGVEALPADRLTLPGTPSLRATTGERRELGGEGDERNPRCSSRNEVHLLCPPQLLTACADAREMAMTSWTTRKASWATRTTS</sequence>
<dbReference type="AlphaFoldDB" id="A0A0A9AUB8"/>